<dbReference type="PANTHER" id="PTHR34216:SF3">
    <property type="entry name" value="POLY-BETA-1,6-N-ACETYL-D-GLUCOSAMINE N-DEACETYLASE"/>
    <property type="match status" value="1"/>
</dbReference>
<gene>
    <name evidence="4" type="ORF">NCTC10723_01805</name>
</gene>
<dbReference type="SUPFAM" id="SSF88713">
    <property type="entry name" value="Glycoside hydrolase/deacetylase"/>
    <property type="match status" value="1"/>
</dbReference>
<evidence type="ECO:0000313" key="5">
    <source>
        <dbReference type="Proteomes" id="UP000255328"/>
    </source>
</evidence>
<dbReference type="InterPro" id="IPR011330">
    <property type="entry name" value="Glyco_hydro/deAcase_b/a-brl"/>
</dbReference>
<dbReference type="InterPro" id="IPR002509">
    <property type="entry name" value="NODB_dom"/>
</dbReference>
<dbReference type="RefSeq" id="WP_115271307.1">
    <property type="nucleotide sequence ID" value="NZ_CASFEE010000021.1"/>
</dbReference>
<dbReference type="Pfam" id="PF01522">
    <property type="entry name" value="Polysacc_deac_1"/>
    <property type="match status" value="1"/>
</dbReference>
<organism evidence="4 5">
    <name type="scientific">Fusobacterium necrogenes</name>
    <dbReference type="NCBI Taxonomy" id="858"/>
    <lineage>
        <taxon>Bacteria</taxon>
        <taxon>Fusobacteriati</taxon>
        <taxon>Fusobacteriota</taxon>
        <taxon>Fusobacteriia</taxon>
        <taxon>Fusobacteriales</taxon>
        <taxon>Fusobacteriaceae</taxon>
        <taxon>Fusobacterium</taxon>
    </lineage>
</organism>
<accession>A0A377GZE7</accession>
<evidence type="ECO:0000256" key="2">
    <source>
        <dbReference type="ARBA" id="ARBA00022729"/>
    </source>
</evidence>
<dbReference type="Proteomes" id="UP000255328">
    <property type="component" value="Unassembled WGS sequence"/>
</dbReference>
<dbReference type="InterPro" id="IPR051398">
    <property type="entry name" value="Polysacch_Deacetylase"/>
</dbReference>
<dbReference type="PANTHER" id="PTHR34216">
    <property type="match status" value="1"/>
</dbReference>
<reference evidence="4 5" key="1">
    <citation type="submission" date="2018-06" db="EMBL/GenBank/DDBJ databases">
        <authorList>
            <consortium name="Pathogen Informatics"/>
            <person name="Doyle S."/>
        </authorList>
    </citation>
    <scope>NUCLEOTIDE SEQUENCE [LARGE SCALE GENOMIC DNA]</scope>
    <source>
        <strain evidence="4 5">NCTC10723</strain>
    </source>
</reference>
<dbReference type="EMBL" id="UGGU01000003">
    <property type="protein sequence ID" value="STO32305.1"/>
    <property type="molecule type" value="Genomic_DNA"/>
</dbReference>
<dbReference type="Gene3D" id="3.20.20.370">
    <property type="entry name" value="Glycoside hydrolase/deacetylase"/>
    <property type="match status" value="1"/>
</dbReference>
<keyword evidence="5" id="KW-1185">Reference proteome</keyword>
<dbReference type="GO" id="GO:0005576">
    <property type="term" value="C:extracellular region"/>
    <property type="evidence" value="ECO:0007669"/>
    <property type="project" value="UniProtKB-SubCell"/>
</dbReference>
<name>A0A377GZE7_9FUSO</name>
<comment type="subcellular location">
    <subcellularLocation>
        <location evidence="1">Secreted</location>
    </subcellularLocation>
</comment>
<evidence type="ECO:0000259" key="3">
    <source>
        <dbReference type="Pfam" id="PF01522"/>
    </source>
</evidence>
<proteinExistence type="predicted"/>
<feature type="domain" description="NodB homology" evidence="3">
    <location>
        <begin position="65"/>
        <end position="167"/>
    </location>
</feature>
<keyword evidence="2" id="KW-0732">Signal</keyword>
<dbReference type="GO" id="GO:0005975">
    <property type="term" value="P:carbohydrate metabolic process"/>
    <property type="evidence" value="ECO:0007669"/>
    <property type="project" value="InterPro"/>
</dbReference>
<dbReference type="GO" id="GO:0016810">
    <property type="term" value="F:hydrolase activity, acting on carbon-nitrogen (but not peptide) bonds"/>
    <property type="evidence" value="ECO:0007669"/>
    <property type="project" value="InterPro"/>
</dbReference>
<dbReference type="OrthoDB" id="9778320at2"/>
<evidence type="ECO:0000256" key="1">
    <source>
        <dbReference type="ARBA" id="ARBA00004613"/>
    </source>
</evidence>
<dbReference type="CDD" id="cd10969">
    <property type="entry name" value="CE4_Ecf1_like_5s"/>
    <property type="match status" value="1"/>
</dbReference>
<sequence length="360" mass="42745">MWIGIVIMILILIIYFKDKGVPIFLYHQVNEISGVTPALFEEHLKILKEKNMNPITLKEYGAGDIKDNSVLITLDDGYYDNYSEVLPLLKKYNMKATVFLNTFYVKEKREEKTEILISDKANYEAMKKFVESGDGTTEQYLTWEEIKEMSESGLIDFQAHSHKHTAVFVSDKIEGFLNGDEEDITDIYLYGKIERGYPKFRKRGEYSSRAVIIEKSFFEKFKQYYDSELQGKEKKEQLKLAQMYINNNKEKYFHYESEEEFLKRVREEFLLNKELMEKKIGKKVEYFCWPWGHKNRSVIEMLKKEGIKGFVTTKKGTNGRIPKYDMIRRIELRKFTPKKFKINLFIARNYILGKIYGWLS</sequence>
<evidence type="ECO:0000313" key="4">
    <source>
        <dbReference type="EMBL" id="STO32305.1"/>
    </source>
</evidence>
<protein>
    <submittedName>
        <fullName evidence="4">Outer membrane N-deacetylase</fullName>
    </submittedName>
</protein>
<dbReference type="AlphaFoldDB" id="A0A377GZE7"/>